<evidence type="ECO:0008006" key="3">
    <source>
        <dbReference type="Google" id="ProtNLM"/>
    </source>
</evidence>
<comment type="caution">
    <text evidence="1">The sequence shown here is derived from an EMBL/GenBank/DDBJ whole genome shotgun (WGS) entry which is preliminary data.</text>
</comment>
<organism evidence="1 2">
    <name type="scientific">Paraherbaspirillum soli</name>
    <dbReference type="NCBI Taxonomy" id="631222"/>
    <lineage>
        <taxon>Bacteria</taxon>
        <taxon>Pseudomonadati</taxon>
        <taxon>Pseudomonadota</taxon>
        <taxon>Betaproteobacteria</taxon>
        <taxon>Burkholderiales</taxon>
        <taxon>Oxalobacteraceae</taxon>
        <taxon>Paraherbaspirillum</taxon>
    </lineage>
</organism>
<protein>
    <recommendedName>
        <fullName evidence="3">Type IV secretion protein Rhs</fullName>
    </recommendedName>
</protein>
<name>A0ABW0M9I7_9BURK</name>
<reference evidence="2" key="1">
    <citation type="journal article" date="2019" name="Int. J. Syst. Evol. Microbiol.">
        <title>The Global Catalogue of Microorganisms (GCM) 10K type strain sequencing project: providing services to taxonomists for standard genome sequencing and annotation.</title>
        <authorList>
            <consortium name="The Broad Institute Genomics Platform"/>
            <consortium name="The Broad Institute Genome Sequencing Center for Infectious Disease"/>
            <person name="Wu L."/>
            <person name="Ma J."/>
        </authorList>
    </citation>
    <scope>NUCLEOTIDE SEQUENCE [LARGE SCALE GENOMIC DNA]</scope>
    <source>
        <strain evidence="2">JCM 17066</strain>
    </source>
</reference>
<evidence type="ECO:0000313" key="2">
    <source>
        <dbReference type="Proteomes" id="UP001596045"/>
    </source>
</evidence>
<gene>
    <name evidence="1" type="ORF">ACFPM8_13060</name>
</gene>
<dbReference type="RefSeq" id="WP_378997992.1">
    <property type="nucleotide sequence ID" value="NZ_JBHSMT010000023.1"/>
</dbReference>
<evidence type="ECO:0000313" key="1">
    <source>
        <dbReference type="EMBL" id="MFC5474885.1"/>
    </source>
</evidence>
<sequence>MAQKVFKHAIDYAQVKVHKRPYIVGAGSNAMTPNGQMYFPAAYCKPDFSMERDRYKVWFIHEMTHVWQYQLGYGVLRCGVLIAIKGGYWAGSGQRLGRAYRYDAVADAGKPMAAFNMEQQGELISHYFDARYLHGDGTAARATHIKHMDFYMSALANFLDDPADASLLPNTTRIKSGARIL</sequence>
<accession>A0ABW0M9I7</accession>
<dbReference type="Proteomes" id="UP001596045">
    <property type="component" value="Unassembled WGS sequence"/>
</dbReference>
<dbReference type="EMBL" id="JBHSMT010000023">
    <property type="protein sequence ID" value="MFC5474885.1"/>
    <property type="molecule type" value="Genomic_DNA"/>
</dbReference>
<keyword evidence="2" id="KW-1185">Reference proteome</keyword>
<proteinExistence type="predicted"/>